<gene>
    <name evidence="3" type="ORF">MTCD1_01402</name>
</gene>
<dbReference type="EMBL" id="BDQM01000008">
    <property type="protein sequence ID" value="GAW95799.1"/>
    <property type="molecule type" value="Genomic_DNA"/>
</dbReference>
<evidence type="ECO:0000313" key="3">
    <source>
        <dbReference type="EMBL" id="GAW95799.1"/>
    </source>
</evidence>
<accession>A0ABQ0MTX7</accession>
<keyword evidence="1" id="KW-0175">Coiled coil</keyword>
<keyword evidence="2" id="KW-0732">Signal</keyword>
<name>A0ABQ0MTX7_9GAMM</name>
<protein>
    <recommendedName>
        <fullName evidence="5">AraC family transcriptional regulator</fullName>
    </recommendedName>
</protein>
<feature type="coiled-coil region" evidence="1">
    <location>
        <begin position="31"/>
        <end position="65"/>
    </location>
</feature>
<sequence>MKLCNLFKTLTVLVLALSFNSVSYAESTANAKKATESSSELAQQLEQLKSQVIQLNRELFILEEDLLFPASTQIAIFVSVDTGRFFALDSVEVKINDKDVAGFLYTKRQRQALEQGGIQKLYLGNLKIGQYQLTAIFTGVDSDGRMVKRAAEYQFDKDDESLMIELKLVDNTKNYRSQVVIEEWVL</sequence>
<evidence type="ECO:0000256" key="2">
    <source>
        <dbReference type="SAM" id="SignalP"/>
    </source>
</evidence>
<proteinExistence type="predicted"/>
<dbReference type="RefSeq" id="WP_057179590.1">
    <property type="nucleotide sequence ID" value="NZ_BDQM01000008.1"/>
</dbReference>
<keyword evidence="4" id="KW-1185">Reference proteome</keyword>
<evidence type="ECO:0008006" key="5">
    <source>
        <dbReference type="Google" id="ProtNLM"/>
    </source>
</evidence>
<evidence type="ECO:0000313" key="4">
    <source>
        <dbReference type="Proteomes" id="UP000197068"/>
    </source>
</evidence>
<dbReference type="Proteomes" id="UP000197068">
    <property type="component" value="Unassembled WGS sequence"/>
</dbReference>
<organism evidence="3 4">
    <name type="scientific">Colwellia marinimaniae</name>
    <dbReference type="NCBI Taxonomy" id="1513592"/>
    <lineage>
        <taxon>Bacteria</taxon>
        <taxon>Pseudomonadati</taxon>
        <taxon>Pseudomonadota</taxon>
        <taxon>Gammaproteobacteria</taxon>
        <taxon>Alteromonadales</taxon>
        <taxon>Colwelliaceae</taxon>
        <taxon>Colwellia</taxon>
    </lineage>
</organism>
<evidence type="ECO:0000256" key="1">
    <source>
        <dbReference type="SAM" id="Coils"/>
    </source>
</evidence>
<reference evidence="3 4" key="1">
    <citation type="submission" date="2017-06" db="EMBL/GenBank/DDBJ databases">
        <title>Whole Genome Sequences of Colwellia marinimaniae MTCD1.</title>
        <authorList>
            <person name="Kusumoto H."/>
            <person name="Inoue M."/>
            <person name="Tanikawa K."/>
            <person name="Maeji H."/>
            <person name="Cameron J.H."/>
            <person name="Bartlett D.H."/>
        </authorList>
    </citation>
    <scope>NUCLEOTIDE SEQUENCE [LARGE SCALE GENOMIC DNA]</scope>
    <source>
        <strain evidence="3 4">MTCD1</strain>
    </source>
</reference>
<feature type="signal peptide" evidence="2">
    <location>
        <begin position="1"/>
        <end position="25"/>
    </location>
</feature>
<feature type="chain" id="PRO_5045238776" description="AraC family transcriptional regulator" evidence="2">
    <location>
        <begin position="26"/>
        <end position="186"/>
    </location>
</feature>
<comment type="caution">
    <text evidence="3">The sequence shown here is derived from an EMBL/GenBank/DDBJ whole genome shotgun (WGS) entry which is preliminary data.</text>
</comment>